<feature type="region of interest" description="Disordered" evidence="1">
    <location>
        <begin position="231"/>
        <end position="285"/>
    </location>
</feature>
<dbReference type="OrthoDB" id="267507at2759"/>
<gene>
    <name evidence="2" type="ORF">Tco025E_00371</name>
</gene>
<feature type="compositionally biased region" description="Polar residues" evidence="1">
    <location>
        <begin position="165"/>
        <end position="186"/>
    </location>
</feature>
<protein>
    <submittedName>
        <fullName evidence="2">Uncharacterized protein</fullName>
    </submittedName>
</protein>
<evidence type="ECO:0000256" key="1">
    <source>
        <dbReference type="SAM" id="MobiDB-lite"/>
    </source>
</evidence>
<feature type="compositionally biased region" description="Basic and acidic residues" evidence="1">
    <location>
        <begin position="809"/>
        <end position="828"/>
    </location>
</feature>
<keyword evidence="3" id="KW-1185">Reference proteome</keyword>
<dbReference type="RefSeq" id="XP_029232579.1">
    <property type="nucleotide sequence ID" value="XM_029367314.1"/>
</dbReference>
<proteinExistence type="predicted"/>
<dbReference type="AlphaFoldDB" id="A0A3R7SB26"/>
<accession>A0A3R7SB26</accession>
<feature type="compositionally biased region" description="Low complexity" evidence="1">
    <location>
        <begin position="696"/>
        <end position="712"/>
    </location>
</feature>
<reference evidence="2 3" key="1">
    <citation type="journal article" date="2018" name="BMC Genomics">
        <title>Genomic comparison of Trypanosoma conorhini and Trypanosoma rangeli to Trypanosoma cruzi strains of high and low virulence.</title>
        <authorList>
            <person name="Bradwell K.R."/>
            <person name="Koparde V.N."/>
            <person name="Matveyev A.V."/>
            <person name="Serrano M.G."/>
            <person name="Alves J.M."/>
            <person name="Parikh H."/>
            <person name="Huang B."/>
            <person name="Lee V."/>
            <person name="Espinosa-Alvarez O."/>
            <person name="Ortiz P.A."/>
            <person name="Costa-Martins A.G."/>
            <person name="Teixeira M.M."/>
            <person name="Buck G.A."/>
        </authorList>
    </citation>
    <scope>NUCLEOTIDE SEQUENCE [LARGE SCALE GENOMIC DNA]</scope>
    <source>
        <strain evidence="2 3">025E</strain>
    </source>
</reference>
<name>A0A3R7SB26_9TRYP</name>
<organism evidence="2 3">
    <name type="scientific">Trypanosoma conorhini</name>
    <dbReference type="NCBI Taxonomy" id="83891"/>
    <lineage>
        <taxon>Eukaryota</taxon>
        <taxon>Discoba</taxon>
        <taxon>Euglenozoa</taxon>
        <taxon>Kinetoplastea</taxon>
        <taxon>Metakinetoplastina</taxon>
        <taxon>Trypanosomatida</taxon>
        <taxon>Trypanosomatidae</taxon>
        <taxon>Trypanosoma</taxon>
    </lineage>
</organism>
<feature type="compositionally biased region" description="Low complexity" evidence="1">
    <location>
        <begin position="775"/>
        <end position="789"/>
    </location>
</feature>
<evidence type="ECO:0000313" key="3">
    <source>
        <dbReference type="Proteomes" id="UP000284403"/>
    </source>
</evidence>
<dbReference type="EMBL" id="MKKU01000008">
    <property type="protein sequence ID" value="RNF27373.1"/>
    <property type="molecule type" value="Genomic_DNA"/>
</dbReference>
<feature type="compositionally biased region" description="Polar residues" evidence="1">
    <location>
        <begin position="140"/>
        <end position="155"/>
    </location>
</feature>
<dbReference type="GeneID" id="40313982"/>
<comment type="caution">
    <text evidence="2">The sequence shown here is derived from an EMBL/GenBank/DDBJ whole genome shotgun (WGS) entry which is preliminary data.</text>
</comment>
<feature type="region of interest" description="Disordered" evidence="1">
    <location>
        <begin position="342"/>
        <end position="417"/>
    </location>
</feature>
<feature type="compositionally biased region" description="Polar residues" evidence="1">
    <location>
        <begin position="342"/>
        <end position="355"/>
    </location>
</feature>
<feature type="region of interest" description="Disordered" evidence="1">
    <location>
        <begin position="692"/>
        <end position="719"/>
    </location>
</feature>
<feature type="region of interest" description="Disordered" evidence="1">
    <location>
        <begin position="799"/>
        <end position="828"/>
    </location>
</feature>
<sequence>MYALNPSLLPLGSSSDLTNFPLASRRGSNSFSAPFLVSEDDAHAQSTTLFGSTAETAASVSLQPSTTEAVAELMRRFVEENRRLKGLPVPAATPSQATDALHFSSAADAGVRKGKLAAKPSGKPLMKAKPTSAVPPQRRLSPTSRPVSRQHSARGSASLLATLAKKQQQPCGLSHGTRSTMSNTGRGLSVPSKTRAASLKEGYFAGGGPRKSFIESITLCEDDTWLPFSGVKKARRKRPATKSAPAPKPPPRQLARQQYDEDATPFAGGRVASSSSRPSPQKLSLAGVRASWDRMGEVDAFGAASHPRALSLSRRDGAIGVSSRALKVPRMSSRSLHAWNETPSNVVLPNGTLPSQERPEESEEVQCDIWRTASEQVEDDTEKGGWMRPLQEVGRAERRATHDAGGGGKLYTRGMDDAEDDDDDDDYHALFHALQRLRPRHHRLIDVLNESTTRTTSGNVRGFTNSFAACSALLKEPQQLLDSRFFRSTTTAAAASLSSGDPGRVASFALGITGVPLFETPEKRPQFVELSPPAKVLYAAVLYLRALGGFPTLLRVNPLSTDSGVVGKEHCVELVFCPLLRPQAEQSAPSGPPQTTRLRYSSMVNSIMAARHTSGGGSQGEGVGREERTVIVRSVLAEKSVVERFGKAEVVHVLPPMYDEKAPFGGGADSTTRKELLEAKSDAVRHLLSDAEPRRGSTVRSRVARSAASTRGVGYGGRSQHADYGDLAVAFLMSGGLSSLSDVPPEPMELEALRYKVYALRHQELADATKKEDVGAAGPQRFAQQQRAQRGSVGLSLLAGEAQPSSPPGKERTASKTPAERTRGEVAKAEAMRRRFPAYAPVTVAESTLATITGRGAAVGVDDPQVGAYEGPHFYKLRLPRLYTDIVDAVQLALDVQDRLKTENVARARFF</sequence>
<feature type="compositionally biased region" description="Low complexity" evidence="1">
    <location>
        <begin position="267"/>
        <end position="280"/>
    </location>
</feature>
<feature type="region of interest" description="Disordered" evidence="1">
    <location>
        <begin position="109"/>
        <end position="192"/>
    </location>
</feature>
<evidence type="ECO:0000313" key="2">
    <source>
        <dbReference type="EMBL" id="RNF27373.1"/>
    </source>
</evidence>
<dbReference type="Proteomes" id="UP000284403">
    <property type="component" value="Unassembled WGS sequence"/>
</dbReference>
<feature type="region of interest" description="Disordered" evidence="1">
    <location>
        <begin position="770"/>
        <end position="789"/>
    </location>
</feature>